<accession>A0ABP5A439</accession>
<dbReference type="PROSITE" id="PS51746">
    <property type="entry name" value="PPM_2"/>
    <property type="match status" value="1"/>
</dbReference>
<gene>
    <name evidence="3" type="ORF">GCM10009716_11160</name>
</gene>
<dbReference type="Gene3D" id="3.60.40.10">
    <property type="entry name" value="PPM-type phosphatase domain"/>
    <property type="match status" value="1"/>
</dbReference>
<dbReference type="SMART" id="SM00332">
    <property type="entry name" value="PP2Cc"/>
    <property type="match status" value="1"/>
</dbReference>
<feature type="compositionally biased region" description="Low complexity" evidence="1">
    <location>
        <begin position="135"/>
        <end position="157"/>
    </location>
</feature>
<dbReference type="InterPro" id="IPR001932">
    <property type="entry name" value="PPM-type_phosphatase-like_dom"/>
</dbReference>
<comment type="caution">
    <text evidence="3">The sequence shown here is derived from an EMBL/GenBank/DDBJ whole genome shotgun (WGS) entry which is preliminary data.</text>
</comment>
<organism evidence="3 4">
    <name type="scientific">Streptomyces sodiiphilus</name>
    <dbReference type="NCBI Taxonomy" id="226217"/>
    <lineage>
        <taxon>Bacteria</taxon>
        <taxon>Bacillati</taxon>
        <taxon>Actinomycetota</taxon>
        <taxon>Actinomycetes</taxon>
        <taxon>Kitasatosporales</taxon>
        <taxon>Streptomycetaceae</taxon>
        <taxon>Streptomyces</taxon>
    </lineage>
</organism>
<feature type="region of interest" description="Disordered" evidence="1">
    <location>
        <begin position="1"/>
        <end position="175"/>
    </location>
</feature>
<dbReference type="SUPFAM" id="SSF81606">
    <property type="entry name" value="PP2C-like"/>
    <property type="match status" value="1"/>
</dbReference>
<evidence type="ECO:0000313" key="3">
    <source>
        <dbReference type="EMBL" id="GAA1903012.1"/>
    </source>
</evidence>
<evidence type="ECO:0000259" key="2">
    <source>
        <dbReference type="PROSITE" id="PS51746"/>
    </source>
</evidence>
<dbReference type="EMBL" id="BAAAMJ010000010">
    <property type="protein sequence ID" value="GAA1903012.1"/>
    <property type="molecule type" value="Genomic_DNA"/>
</dbReference>
<name>A0ABP5A439_9ACTN</name>
<sequence>MTMPQLDQLSACPGCGEPLNDRSRVCGRCGADLEAARADGGRTAVRTPTEPDFRLQPPDPRPMAAASPRDPSPDPAPARHHRADPRPATPPGTPARSRPESPAPAPAPVLPQAPAHTRAPDQSSAQPRTPDRGHPPAAAGPSAPAAGKSARAGAADGPPDPRTAPPEAARPEAAPAAPASPALCAACGTGVPGPDGACPGCAPAGSGTPDHAEQALEGLAAVSDVGSRHHRNEDAFAISATALPDGSPAVIAVVCDGVSSSDRPHEASAAAARAASRSLLGSLPRGTGGKEAMHEALMDAARAVNDLAGGPRTPGKNAPACTVVSAVAAGGVLTVGWVGDSRAYWVPLDAGDAAAARLTEDDSWAAQMVAAGLMNEAEAMADRRAHAITAWLGADAQDVEPHTQSFAPDRPGVVVVCTDGLWNYAESAAEMARVVPADSRTAPLSGARELVRYALHSGGHDNVTVAVVPWPLAAGAPAGPAASGAGDGQP</sequence>
<feature type="domain" description="PPM-type phosphatase" evidence="2">
    <location>
        <begin position="218"/>
        <end position="470"/>
    </location>
</feature>
<keyword evidence="4" id="KW-1185">Reference proteome</keyword>
<dbReference type="Proteomes" id="UP001501303">
    <property type="component" value="Unassembled WGS sequence"/>
</dbReference>
<protein>
    <submittedName>
        <fullName evidence="3">Protein phosphatase 2C domain-containing protein</fullName>
    </submittedName>
</protein>
<dbReference type="InterPro" id="IPR036457">
    <property type="entry name" value="PPM-type-like_dom_sf"/>
</dbReference>
<proteinExistence type="predicted"/>
<feature type="compositionally biased region" description="Low complexity" evidence="1">
    <location>
        <begin position="165"/>
        <end position="175"/>
    </location>
</feature>
<feature type="compositionally biased region" description="Pro residues" evidence="1">
    <location>
        <begin position="101"/>
        <end position="111"/>
    </location>
</feature>
<dbReference type="Pfam" id="PF13672">
    <property type="entry name" value="PP2C_2"/>
    <property type="match status" value="1"/>
</dbReference>
<reference evidence="4" key="1">
    <citation type="journal article" date="2019" name="Int. J. Syst. Evol. Microbiol.">
        <title>The Global Catalogue of Microorganisms (GCM) 10K type strain sequencing project: providing services to taxonomists for standard genome sequencing and annotation.</title>
        <authorList>
            <consortium name="The Broad Institute Genomics Platform"/>
            <consortium name="The Broad Institute Genome Sequencing Center for Infectious Disease"/>
            <person name="Wu L."/>
            <person name="Ma J."/>
        </authorList>
    </citation>
    <scope>NUCLEOTIDE SEQUENCE [LARGE SCALE GENOMIC DNA]</scope>
    <source>
        <strain evidence="4">JCM 13581</strain>
    </source>
</reference>
<dbReference type="CDD" id="cd00143">
    <property type="entry name" value="PP2Cc"/>
    <property type="match status" value="1"/>
</dbReference>
<evidence type="ECO:0000256" key="1">
    <source>
        <dbReference type="SAM" id="MobiDB-lite"/>
    </source>
</evidence>
<evidence type="ECO:0000313" key="4">
    <source>
        <dbReference type="Proteomes" id="UP001501303"/>
    </source>
</evidence>